<reference evidence="1 2" key="1">
    <citation type="submission" date="2018-12" db="EMBL/GenBank/DDBJ databases">
        <authorList>
            <consortium name="Pathogen Informatics"/>
        </authorList>
    </citation>
    <scope>NUCLEOTIDE SEQUENCE [LARGE SCALE GENOMIC DNA]</scope>
    <source>
        <strain evidence="1 2">NCTC11214</strain>
    </source>
</reference>
<sequence length="87" mass="9627">MEVSADTNRPVQEYDGHARIMFKPGEKFTVSSERISKEKDATLFTGNVVVAFEQTTLKMDSVSERKQSDGSSLLEATRFLLAPADGK</sequence>
<protein>
    <recommendedName>
        <fullName evidence="3">Organic solvent tolerance-like N-terminal domain-containing protein</fullName>
    </recommendedName>
</protein>
<name>A0A447KKD7_SEROD</name>
<accession>A0A447KKD7</accession>
<dbReference type="Proteomes" id="UP000281391">
    <property type="component" value="Chromosome"/>
</dbReference>
<proteinExistence type="predicted"/>
<dbReference type="EMBL" id="LR134117">
    <property type="protein sequence ID" value="VDZ51344.1"/>
    <property type="molecule type" value="Genomic_DNA"/>
</dbReference>
<evidence type="ECO:0000313" key="2">
    <source>
        <dbReference type="Proteomes" id="UP000281391"/>
    </source>
</evidence>
<evidence type="ECO:0008006" key="3">
    <source>
        <dbReference type="Google" id="ProtNLM"/>
    </source>
</evidence>
<organism evidence="1 2">
    <name type="scientific">Serratia odorifera</name>
    <dbReference type="NCBI Taxonomy" id="618"/>
    <lineage>
        <taxon>Bacteria</taxon>
        <taxon>Pseudomonadati</taxon>
        <taxon>Pseudomonadota</taxon>
        <taxon>Gammaproteobacteria</taxon>
        <taxon>Enterobacterales</taxon>
        <taxon>Yersiniaceae</taxon>
        <taxon>Serratia</taxon>
    </lineage>
</organism>
<gene>
    <name evidence="1" type="ORF">NCTC11214_00157</name>
</gene>
<dbReference type="KEGG" id="sof:NCTC11214_00157"/>
<dbReference type="AlphaFoldDB" id="A0A447KKD7"/>
<evidence type="ECO:0000313" key="1">
    <source>
        <dbReference type="EMBL" id="VDZ51344.1"/>
    </source>
</evidence>
<dbReference type="RefSeq" id="WP_039992922.1">
    <property type="nucleotide sequence ID" value="NZ_NJFR02000002.1"/>
</dbReference>